<organism evidence="1 2">
    <name type="scientific">Sclerotinia nivalis</name>
    <dbReference type="NCBI Taxonomy" id="352851"/>
    <lineage>
        <taxon>Eukaryota</taxon>
        <taxon>Fungi</taxon>
        <taxon>Dikarya</taxon>
        <taxon>Ascomycota</taxon>
        <taxon>Pezizomycotina</taxon>
        <taxon>Leotiomycetes</taxon>
        <taxon>Helotiales</taxon>
        <taxon>Sclerotiniaceae</taxon>
        <taxon>Sclerotinia</taxon>
    </lineage>
</organism>
<protein>
    <submittedName>
        <fullName evidence="1">Uncharacterized protein</fullName>
    </submittedName>
</protein>
<sequence length="114" mass="12448">MSAPSRLNNTSFSGDYSALSLHGRQCTLQVQSNNINRQNLVKTASVRVTLCSQNSTICNRFTSNAASSNYSAFSICSPGNKCWFLGSQSILSEHLKLRGKNDLCKQSISSNFGF</sequence>
<dbReference type="EMBL" id="JAPEIS010000001">
    <property type="protein sequence ID" value="KAJ8069605.1"/>
    <property type="molecule type" value="Genomic_DNA"/>
</dbReference>
<reference evidence="1" key="1">
    <citation type="submission" date="2022-11" db="EMBL/GenBank/DDBJ databases">
        <title>Genome Resource of Sclerotinia nivalis Strain SnTB1, a Plant Pathogen Isolated from American Ginseng.</title>
        <authorList>
            <person name="Fan S."/>
        </authorList>
    </citation>
    <scope>NUCLEOTIDE SEQUENCE</scope>
    <source>
        <strain evidence="1">SnTB1</strain>
    </source>
</reference>
<keyword evidence="2" id="KW-1185">Reference proteome</keyword>
<dbReference type="AlphaFoldDB" id="A0A9X0AVB1"/>
<evidence type="ECO:0000313" key="2">
    <source>
        <dbReference type="Proteomes" id="UP001152300"/>
    </source>
</evidence>
<proteinExistence type="predicted"/>
<name>A0A9X0AVB1_9HELO</name>
<comment type="caution">
    <text evidence="1">The sequence shown here is derived from an EMBL/GenBank/DDBJ whole genome shotgun (WGS) entry which is preliminary data.</text>
</comment>
<accession>A0A9X0AVB1</accession>
<gene>
    <name evidence="1" type="ORF">OCU04_000043</name>
</gene>
<dbReference type="Proteomes" id="UP001152300">
    <property type="component" value="Unassembled WGS sequence"/>
</dbReference>
<evidence type="ECO:0000313" key="1">
    <source>
        <dbReference type="EMBL" id="KAJ8069605.1"/>
    </source>
</evidence>